<sequence length="144" mass="16147">MQFGPLILESNSNLSTDLWNLPAATRNRTLCPIIRSDLIRSDLDLIRSDLVRSDLDLIRSDLIRTVRIETGGGLPWERLGAGRGGWAFAVRRCDGDRCDGVARLAGHGLKARGWLGWLGWLGTGWEREKPSRERELNDQLKARG</sequence>
<protein>
    <submittedName>
        <fullName evidence="1">Uncharacterized protein</fullName>
    </submittedName>
</protein>
<accession>A0A2N9EU11</accession>
<name>A0A2N9EU11_FAGSY</name>
<dbReference type="AlphaFoldDB" id="A0A2N9EU11"/>
<proteinExistence type="predicted"/>
<reference evidence="1" key="1">
    <citation type="submission" date="2018-02" db="EMBL/GenBank/DDBJ databases">
        <authorList>
            <person name="Cohen D.B."/>
            <person name="Kent A.D."/>
        </authorList>
    </citation>
    <scope>NUCLEOTIDE SEQUENCE</scope>
</reference>
<evidence type="ECO:0000313" key="1">
    <source>
        <dbReference type="EMBL" id="SPC82266.1"/>
    </source>
</evidence>
<dbReference type="EMBL" id="OIVN01000568">
    <property type="protein sequence ID" value="SPC82266.1"/>
    <property type="molecule type" value="Genomic_DNA"/>
</dbReference>
<gene>
    <name evidence="1" type="ORF">FSB_LOCUS10148</name>
</gene>
<organism evidence="1">
    <name type="scientific">Fagus sylvatica</name>
    <name type="common">Beechnut</name>
    <dbReference type="NCBI Taxonomy" id="28930"/>
    <lineage>
        <taxon>Eukaryota</taxon>
        <taxon>Viridiplantae</taxon>
        <taxon>Streptophyta</taxon>
        <taxon>Embryophyta</taxon>
        <taxon>Tracheophyta</taxon>
        <taxon>Spermatophyta</taxon>
        <taxon>Magnoliopsida</taxon>
        <taxon>eudicotyledons</taxon>
        <taxon>Gunneridae</taxon>
        <taxon>Pentapetalae</taxon>
        <taxon>rosids</taxon>
        <taxon>fabids</taxon>
        <taxon>Fagales</taxon>
        <taxon>Fagaceae</taxon>
        <taxon>Fagus</taxon>
    </lineage>
</organism>